<comment type="caution">
    <text evidence="2">The sequence shown here is derived from an EMBL/GenBank/DDBJ whole genome shotgun (WGS) entry which is preliminary data.</text>
</comment>
<dbReference type="EMBL" id="JAVREO010000002">
    <property type="protein sequence ID" value="MDT0265571.1"/>
    <property type="molecule type" value="Genomic_DNA"/>
</dbReference>
<dbReference type="RefSeq" id="WP_311665004.1">
    <property type="nucleotide sequence ID" value="NZ_JAVREO010000002.1"/>
</dbReference>
<evidence type="ECO:0000256" key="1">
    <source>
        <dbReference type="SAM" id="MobiDB-lite"/>
    </source>
</evidence>
<sequence>MPAPVSRAQDIAARLTAAGFTPRLTHHPTHIRIETDVAEPVSTERWRLLLAALDLGDRFGLTGDAEKRTAWTHVHHGQTPAAARHRPGARPPATGS</sequence>
<protein>
    <submittedName>
        <fullName evidence="2">Uncharacterized protein</fullName>
    </submittedName>
</protein>
<keyword evidence="3" id="KW-1185">Reference proteome</keyword>
<reference evidence="3" key="1">
    <citation type="submission" date="2023-07" db="EMBL/GenBank/DDBJ databases">
        <title>30 novel species of actinomycetes from the DSMZ collection.</title>
        <authorList>
            <person name="Nouioui I."/>
        </authorList>
    </citation>
    <scope>NUCLEOTIDE SEQUENCE [LARGE SCALE GENOMIC DNA]</scope>
    <source>
        <strain evidence="3">DSM 44915</strain>
    </source>
</reference>
<proteinExistence type="predicted"/>
<dbReference type="Proteomes" id="UP001183410">
    <property type="component" value="Unassembled WGS sequence"/>
</dbReference>
<gene>
    <name evidence="2" type="ORF">RM844_04615</name>
</gene>
<name>A0ABU2JKR3_9ACTN</name>
<evidence type="ECO:0000313" key="2">
    <source>
        <dbReference type="EMBL" id="MDT0265571.1"/>
    </source>
</evidence>
<accession>A0ABU2JKR3</accession>
<feature type="region of interest" description="Disordered" evidence="1">
    <location>
        <begin position="74"/>
        <end position="96"/>
    </location>
</feature>
<evidence type="ECO:0000313" key="3">
    <source>
        <dbReference type="Proteomes" id="UP001183410"/>
    </source>
</evidence>
<organism evidence="2 3">
    <name type="scientific">Streptomyces chisholmiae</name>
    <dbReference type="NCBI Taxonomy" id="3075540"/>
    <lineage>
        <taxon>Bacteria</taxon>
        <taxon>Bacillati</taxon>
        <taxon>Actinomycetota</taxon>
        <taxon>Actinomycetes</taxon>
        <taxon>Kitasatosporales</taxon>
        <taxon>Streptomycetaceae</taxon>
        <taxon>Streptomyces</taxon>
    </lineage>
</organism>